<dbReference type="KEGG" id="lpav:PLANPX_4525"/>
<name>A0A5K7XKQ9_9BACT</name>
<dbReference type="EMBL" id="AP021861">
    <property type="protein sequence ID" value="BBO34913.1"/>
    <property type="molecule type" value="Genomic_DNA"/>
</dbReference>
<accession>A0A5K7XKQ9</accession>
<proteinExistence type="predicted"/>
<evidence type="ECO:0000313" key="2">
    <source>
        <dbReference type="EMBL" id="BBO34913.1"/>
    </source>
</evidence>
<feature type="compositionally biased region" description="Pro residues" evidence="1">
    <location>
        <begin position="20"/>
        <end position="29"/>
    </location>
</feature>
<reference evidence="3" key="1">
    <citation type="submission" date="2019-10" db="EMBL/GenBank/DDBJ databases">
        <title>Lacipirellula parvula gen. nov., sp. nov., representing a lineage of planctomycetes widespread in freshwater anoxic habitats, and description of the family Lacipirellulaceae.</title>
        <authorList>
            <person name="Dedysh S.N."/>
            <person name="Kulichevskaya I.S."/>
            <person name="Beletsky A.V."/>
            <person name="Rakitin A.L."/>
            <person name="Mardanov A.V."/>
            <person name="Ivanova A.A."/>
            <person name="Saltykova V.X."/>
            <person name="Rijpstra W.I.C."/>
            <person name="Sinninghe Damste J.S."/>
            <person name="Ravin N.V."/>
        </authorList>
    </citation>
    <scope>NUCLEOTIDE SEQUENCE [LARGE SCALE GENOMIC DNA]</scope>
    <source>
        <strain evidence="3">PX69</strain>
    </source>
</reference>
<evidence type="ECO:0000313" key="3">
    <source>
        <dbReference type="Proteomes" id="UP000326837"/>
    </source>
</evidence>
<feature type="region of interest" description="Disordered" evidence="1">
    <location>
        <begin position="1"/>
        <end position="40"/>
    </location>
</feature>
<gene>
    <name evidence="2" type="ORF">PLANPX_4525</name>
</gene>
<dbReference type="Proteomes" id="UP000326837">
    <property type="component" value="Chromosome"/>
</dbReference>
<sequence length="263" mass="29554">MSKQRPETPPQPAAGEKKPAPAPAPEAKPKPAKPAKPKTPSPWPWGPFARVLVSMLVAFHLVAVFVSPWHLQLSSSVVPMIEPGGTPLNSQGQPIPIEQLDPQQYPPQLPVIPIALAKYLHHYANLVFVNHGYNFFSPDPTASHLIKYEIYNAANEKIAEGRFPDRREQWPRLFYHRHMMLVEQSRDQATSGIGWENKIAEYLIKKHDGEWAKLTMVRHHLLTPQQVKDGMRIDAPSTYENLGEFQHRLPPRPSEPAPAGGTP</sequence>
<protein>
    <submittedName>
        <fullName evidence="2">Uncharacterized protein</fullName>
    </submittedName>
</protein>
<dbReference type="AlphaFoldDB" id="A0A5K7XKQ9"/>
<keyword evidence="3" id="KW-1185">Reference proteome</keyword>
<dbReference type="RefSeq" id="WP_152100398.1">
    <property type="nucleotide sequence ID" value="NZ_AP021861.1"/>
</dbReference>
<evidence type="ECO:0000256" key="1">
    <source>
        <dbReference type="SAM" id="MobiDB-lite"/>
    </source>
</evidence>
<organism evidence="2 3">
    <name type="scientific">Lacipirellula parvula</name>
    <dbReference type="NCBI Taxonomy" id="2650471"/>
    <lineage>
        <taxon>Bacteria</taxon>
        <taxon>Pseudomonadati</taxon>
        <taxon>Planctomycetota</taxon>
        <taxon>Planctomycetia</taxon>
        <taxon>Pirellulales</taxon>
        <taxon>Lacipirellulaceae</taxon>
        <taxon>Lacipirellula</taxon>
    </lineage>
</organism>
<feature type="region of interest" description="Disordered" evidence="1">
    <location>
        <begin position="244"/>
        <end position="263"/>
    </location>
</feature>